<dbReference type="CDD" id="cd00180">
    <property type="entry name" value="PKc"/>
    <property type="match status" value="2"/>
</dbReference>
<evidence type="ECO:0000256" key="2">
    <source>
        <dbReference type="ARBA" id="ARBA00022741"/>
    </source>
</evidence>
<feature type="non-terminal residue" evidence="7">
    <location>
        <position position="533"/>
    </location>
</feature>
<dbReference type="AlphaFoldDB" id="A0A7R9KJ57"/>
<dbReference type="InterPro" id="IPR000719">
    <property type="entry name" value="Prot_kinase_dom"/>
</dbReference>
<evidence type="ECO:0000256" key="5">
    <source>
        <dbReference type="ARBA" id="ARBA00037982"/>
    </source>
</evidence>
<accession>A0A7R9KJ57</accession>
<evidence type="ECO:0000259" key="6">
    <source>
        <dbReference type="PROSITE" id="PS50011"/>
    </source>
</evidence>
<sequence length="533" mass="60657">AIDSGYFGIVYHATSKTDNKIYAIKRIKILANDENKEHIEREISILESCHHVNIVRYYKSWREQSKSKNKIYIMMDYCSYNLAKVIIDMGNTFKRKWGLPIGPVEYFISLNMIEEILQGVAYLHSLDIMHRDLKETNILLQNNQDTWTIKICDFGLSKAIESGSQSHTKGTGNLAYMAPEVGTGSHYTTLVDVYGLGVMFVAFLKLEISKPGVHDPLKNLLARMMSAIADDRPSCSDVLDTIKQQPIIYDVAAVSADHGGEFGIVHHVTSKSGAKICAIKMYELQDDLEMSHILPTLQIIAKLDSPYMIKYYDWWRESGLSNITKIYIQMELCECDLKQIIDNKLAIFGRKFNQQISLVEYFIVHNLTQEIIEGVEYLHKNKILHRNLRPSNILLKQGGINWIKIGDFGMAKMQLYPDQSNTQSAGDKDYRAPEVHVGSKYTTQADVYSIGLILVELFHVNINKYDTYSELKGIIGQMLSGVSGQRPTCSDILNQIRALPIMYNTDQVQADTTGLAQLDKNDYLKAYYTHKME</sequence>
<comment type="similarity">
    <text evidence="5">Belongs to the protein kinase superfamily. Ser/Thr protein kinase family. GCN2 subfamily.</text>
</comment>
<dbReference type="PROSITE" id="PS00108">
    <property type="entry name" value="PROTEIN_KINASE_ST"/>
    <property type="match status" value="1"/>
</dbReference>
<keyword evidence="4" id="KW-0067">ATP-binding</keyword>
<evidence type="ECO:0000256" key="1">
    <source>
        <dbReference type="ARBA" id="ARBA00022679"/>
    </source>
</evidence>
<dbReference type="Proteomes" id="UP000759131">
    <property type="component" value="Unassembled WGS sequence"/>
</dbReference>
<keyword evidence="8" id="KW-1185">Reference proteome</keyword>
<feature type="domain" description="Protein kinase" evidence="6">
    <location>
        <begin position="251"/>
        <end position="533"/>
    </location>
</feature>
<keyword evidence="3" id="KW-0418">Kinase</keyword>
<dbReference type="InterPro" id="IPR011009">
    <property type="entry name" value="Kinase-like_dom_sf"/>
</dbReference>
<evidence type="ECO:0000256" key="4">
    <source>
        <dbReference type="ARBA" id="ARBA00022840"/>
    </source>
</evidence>
<dbReference type="EMBL" id="OC856561">
    <property type="protein sequence ID" value="CAD7623938.1"/>
    <property type="molecule type" value="Genomic_DNA"/>
</dbReference>
<dbReference type="GO" id="GO:0005634">
    <property type="term" value="C:nucleus"/>
    <property type="evidence" value="ECO:0007669"/>
    <property type="project" value="TreeGrafter"/>
</dbReference>
<dbReference type="Pfam" id="PF00069">
    <property type="entry name" value="Pkinase"/>
    <property type="match status" value="2"/>
</dbReference>
<evidence type="ECO:0000256" key="3">
    <source>
        <dbReference type="ARBA" id="ARBA00022777"/>
    </source>
</evidence>
<proteinExistence type="inferred from homology"/>
<keyword evidence="2" id="KW-0547">Nucleotide-binding</keyword>
<evidence type="ECO:0000313" key="8">
    <source>
        <dbReference type="Proteomes" id="UP000759131"/>
    </source>
</evidence>
<dbReference type="InterPro" id="IPR008271">
    <property type="entry name" value="Ser/Thr_kinase_AS"/>
</dbReference>
<gene>
    <name evidence="7" type="ORF">OSB1V03_LOCUS4385</name>
</gene>
<dbReference type="InterPro" id="IPR050339">
    <property type="entry name" value="CC_SR_Kinase"/>
</dbReference>
<feature type="non-terminal residue" evidence="7">
    <location>
        <position position="1"/>
    </location>
</feature>
<dbReference type="GO" id="GO:0004672">
    <property type="term" value="F:protein kinase activity"/>
    <property type="evidence" value="ECO:0007669"/>
    <property type="project" value="InterPro"/>
</dbReference>
<reference evidence="7" key="1">
    <citation type="submission" date="2020-11" db="EMBL/GenBank/DDBJ databases">
        <authorList>
            <person name="Tran Van P."/>
        </authorList>
    </citation>
    <scope>NUCLEOTIDE SEQUENCE</scope>
</reference>
<feature type="domain" description="Protein kinase" evidence="6">
    <location>
        <begin position="1"/>
        <end position="248"/>
    </location>
</feature>
<dbReference type="SMART" id="SM00220">
    <property type="entry name" value="S_TKc"/>
    <property type="match status" value="2"/>
</dbReference>
<evidence type="ECO:0000313" key="7">
    <source>
        <dbReference type="EMBL" id="CAD7623938.1"/>
    </source>
</evidence>
<dbReference type="PANTHER" id="PTHR11042">
    <property type="entry name" value="EUKARYOTIC TRANSLATION INITIATION FACTOR 2-ALPHA KINASE EIF2-ALPHA KINASE -RELATED"/>
    <property type="match status" value="1"/>
</dbReference>
<dbReference type="GO" id="GO:0005737">
    <property type="term" value="C:cytoplasm"/>
    <property type="evidence" value="ECO:0007669"/>
    <property type="project" value="TreeGrafter"/>
</dbReference>
<dbReference type="GO" id="GO:0005524">
    <property type="term" value="F:ATP binding"/>
    <property type="evidence" value="ECO:0007669"/>
    <property type="project" value="UniProtKB-KW"/>
</dbReference>
<dbReference type="Gene3D" id="1.10.510.10">
    <property type="entry name" value="Transferase(Phosphotransferase) domain 1"/>
    <property type="match status" value="2"/>
</dbReference>
<dbReference type="OrthoDB" id="248923at2759"/>
<dbReference type="SUPFAM" id="SSF56112">
    <property type="entry name" value="Protein kinase-like (PK-like)"/>
    <property type="match status" value="2"/>
</dbReference>
<dbReference type="PROSITE" id="PS50011">
    <property type="entry name" value="PROTEIN_KINASE_DOM"/>
    <property type="match status" value="2"/>
</dbReference>
<protein>
    <recommendedName>
        <fullName evidence="6">Protein kinase domain-containing protein</fullName>
    </recommendedName>
</protein>
<dbReference type="EMBL" id="CAJPIZ010001986">
    <property type="protein sequence ID" value="CAG2104368.1"/>
    <property type="molecule type" value="Genomic_DNA"/>
</dbReference>
<name>A0A7R9KJ57_9ACAR</name>
<organism evidence="7">
    <name type="scientific">Medioppia subpectinata</name>
    <dbReference type="NCBI Taxonomy" id="1979941"/>
    <lineage>
        <taxon>Eukaryota</taxon>
        <taxon>Metazoa</taxon>
        <taxon>Ecdysozoa</taxon>
        <taxon>Arthropoda</taxon>
        <taxon>Chelicerata</taxon>
        <taxon>Arachnida</taxon>
        <taxon>Acari</taxon>
        <taxon>Acariformes</taxon>
        <taxon>Sarcoptiformes</taxon>
        <taxon>Oribatida</taxon>
        <taxon>Brachypylina</taxon>
        <taxon>Oppioidea</taxon>
        <taxon>Oppiidae</taxon>
        <taxon>Medioppia</taxon>
    </lineage>
</organism>
<keyword evidence="1" id="KW-0808">Transferase</keyword>
<dbReference type="Gene3D" id="3.30.200.20">
    <property type="entry name" value="Phosphorylase Kinase, domain 1"/>
    <property type="match status" value="1"/>
</dbReference>